<name>A0A1S3IZ54_LINAN</name>
<sequence length="434" mass="49376">MGAEESRLTSMSDVAGGHGSVSRCRSSSTQSYFSLHEDTKPWTLLHQCTLQEWKGGHADAAGFKEKVLACEGALHKDCSHAFCINRQGIININKSSHIFSFRKRSKFTKMAEHFEYNHIPAQLSSIQNFHVRSVLCFQGRIVVLHLVRNMGTQFGVIDLKTNKFLGVFGKHTVEFVNESLRGSISPDGTKCLVKTPLPPSSVRGPASYVLRLYNLKGNGFPMIYEVQLQCRDSHFSFDPRFHWNRIAVTNFEQGTDNSLSLVHLASNNPWEIIATNHKADDTRPSLYPNLRELLYTPDGSLIVTMMTETICNCQELKRTRFRNCQPIMCSIFVFDANTTDPLHCVQYHRYTCSQHMCPSNFMPVFSGCASRMAMAMNIPDQHAITYVQVYNLPKPLNLQSLCRTVILQCFAEDEVLQLPLPQRLIQFLQFYPEY</sequence>
<feature type="domain" description="SOCS box" evidence="1">
    <location>
        <begin position="394"/>
        <end position="434"/>
    </location>
</feature>
<gene>
    <name evidence="3 4" type="primary">LOC106168346</name>
</gene>
<dbReference type="PROSITE" id="PS50225">
    <property type="entry name" value="SOCS"/>
    <property type="match status" value="1"/>
</dbReference>
<dbReference type="KEGG" id="lak:106168346"/>
<dbReference type="InterPro" id="IPR001496">
    <property type="entry name" value="SOCS_box"/>
</dbReference>
<dbReference type="RefSeq" id="XP_013402830.1">
    <property type="nucleotide sequence ID" value="XM_013547376.2"/>
</dbReference>
<dbReference type="OrthoDB" id="9986652at2759"/>
<dbReference type="SUPFAM" id="SSF158235">
    <property type="entry name" value="SOCS box-like"/>
    <property type="match status" value="1"/>
</dbReference>
<dbReference type="Gene3D" id="1.10.750.20">
    <property type="entry name" value="SOCS box"/>
    <property type="match status" value="1"/>
</dbReference>
<dbReference type="RefSeq" id="XP_013402829.1">
    <property type="nucleotide sequence ID" value="XM_013547375.1"/>
</dbReference>
<evidence type="ECO:0000313" key="4">
    <source>
        <dbReference type="RefSeq" id="XP_013402830.1"/>
    </source>
</evidence>
<accession>A0A1S3IZ54</accession>
<protein>
    <submittedName>
        <fullName evidence="3 4">Uncharacterized protein LOC106168346</fullName>
    </submittedName>
</protein>
<dbReference type="Pfam" id="PF07525">
    <property type="entry name" value="SOCS_box"/>
    <property type="match status" value="1"/>
</dbReference>
<dbReference type="Proteomes" id="UP000085678">
    <property type="component" value="Unplaced"/>
</dbReference>
<organism evidence="2 3">
    <name type="scientific">Lingula anatina</name>
    <name type="common">Brachiopod</name>
    <name type="synonym">Lingula unguis</name>
    <dbReference type="NCBI Taxonomy" id="7574"/>
    <lineage>
        <taxon>Eukaryota</taxon>
        <taxon>Metazoa</taxon>
        <taxon>Spiralia</taxon>
        <taxon>Lophotrochozoa</taxon>
        <taxon>Brachiopoda</taxon>
        <taxon>Linguliformea</taxon>
        <taxon>Lingulata</taxon>
        <taxon>Lingulida</taxon>
        <taxon>Linguloidea</taxon>
        <taxon>Lingulidae</taxon>
        <taxon>Lingula</taxon>
    </lineage>
</organism>
<dbReference type="InterPro" id="IPR036036">
    <property type="entry name" value="SOCS_box-like_dom_sf"/>
</dbReference>
<dbReference type="GO" id="GO:0035556">
    <property type="term" value="P:intracellular signal transduction"/>
    <property type="evidence" value="ECO:0007669"/>
    <property type="project" value="InterPro"/>
</dbReference>
<dbReference type="SMART" id="SM00969">
    <property type="entry name" value="SOCS_box"/>
    <property type="match status" value="1"/>
</dbReference>
<evidence type="ECO:0000313" key="2">
    <source>
        <dbReference type="Proteomes" id="UP000085678"/>
    </source>
</evidence>
<reference evidence="3 4" key="1">
    <citation type="submission" date="2025-04" db="UniProtKB">
        <authorList>
            <consortium name="RefSeq"/>
        </authorList>
    </citation>
    <scope>IDENTIFICATION</scope>
    <source>
        <tissue evidence="3 4">Gonads</tissue>
    </source>
</reference>
<dbReference type="SMART" id="SM00253">
    <property type="entry name" value="SOCS"/>
    <property type="match status" value="1"/>
</dbReference>
<proteinExistence type="predicted"/>
<dbReference type="SUPFAM" id="SSF69304">
    <property type="entry name" value="Tricorn protease N-terminal domain"/>
    <property type="match status" value="1"/>
</dbReference>
<evidence type="ECO:0000313" key="3">
    <source>
        <dbReference type="RefSeq" id="XP_013402829.1"/>
    </source>
</evidence>
<evidence type="ECO:0000259" key="1">
    <source>
        <dbReference type="PROSITE" id="PS50225"/>
    </source>
</evidence>
<keyword evidence="2" id="KW-1185">Reference proteome</keyword>
<dbReference type="GeneID" id="106168346"/>
<dbReference type="AlphaFoldDB" id="A0A1S3IZ54"/>
<dbReference type="CDD" id="cd03717">
    <property type="entry name" value="SOCS_SOCS_like"/>
    <property type="match status" value="1"/>
</dbReference>